<organism evidence="2">
    <name type="scientific">Geoglobus ahangari</name>
    <dbReference type="NCBI Taxonomy" id="113653"/>
    <lineage>
        <taxon>Archaea</taxon>
        <taxon>Methanobacteriati</taxon>
        <taxon>Methanobacteriota</taxon>
        <taxon>Archaeoglobi</taxon>
        <taxon>Archaeoglobales</taxon>
        <taxon>Archaeoglobaceae</taxon>
        <taxon>Geoglobus</taxon>
    </lineage>
</organism>
<comment type="caution">
    <text evidence="2">The sequence shown here is derived from an EMBL/GenBank/DDBJ whole genome shotgun (WGS) entry which is preliminary data.</text>
</comment>
<gene>
    <name evidence="3" type="ORF">ENT89_02540</name>
    <name evidence="2" type="ORF">ENX77_01535</name>
</gene>
<dbReference type="SUPFAM" id="SSF51658">
    <property type="entry name" value="Xylose isomerase-like"/>
    <property type="match status" value="1"/>
</dbReference>
<dbReference type="EMBL" id="DTPI01000008">
    <property type="protein sequence ID" value="HGE65803.1"/>
    <property type="molecule type" value="Genomic_DNA"/>
</dbReference>
<dbReference type="InterPro" id="IPR013022">
    <property type="entry name" value="Xyl_isomerase-like_TIM-brl"/>
</dbReference>
<dbReference type="AlphaFoldDB" id="A0A7C3YLK1"/>
<dbReference type="PANTHER" id="PTHR12110:SF21">
    <property type="entry name" value="XYLOSE ISOMERASE-LIKE TIM BARREL DOMAIN-CONTAINING PROTEIN"/>
    <property type="match status" value="1"/>
</dbReference>
<evidence type="ECO:0000313" key="2">
    <source>
        <dbReference type="EMBL" id="HGE65803.1"/>
    </source>
</evidence>
<name>A0A7C3YLK1_9EURY</name>
<dbReference type="Pfam" id="PF01261">
    <property type="entry name" value="AP_endonuc_2"/>
    <property type="match status" value="1"/>
</dbReference>
<dbReference type="InterPro" id="IPR050312">
    <property type="entry name" value="IolE/XylAMocC-like"/>
</dbReference>
<reference evidence="2" key="1">
    <citation type="journal article" date="2020" name="mSystems">
        <title>Genome- and Community-Level Interaction Insights into Carbon Utilization and Element Cycling Functions of Hydrothermarchaeota in Hydrothermal Sediment.</title>
        <authorList>
            <person name="Zhou Z."/>
            <person name="Liu Y."/>
            <person name="Xu W."/>
            <person name="Pan J."/>
            <person name="Luo Z.H."/>
            <person name="Li M."/>
        </authorList>
    </citation>
    <scope>NUCLEOTIDE SEQUENCE [LARGE SCALE GENOMIC DNA]</scope>
    <source>
        <strain evidence="3">SpSt-62</strain>
        <strain evidence="2">SpSt-97</strain>
    </source>
</reference>
<evidence type="ECO:0000313" key="3">
    <source>
        <dbReference type="EMBL" id="HGU59072.1"/>
    </source>
</evidence>
<proteinExistence type="predicted"/>
<dbReference type="GO" id="GO:0016853">
    <property type="term" value="F:isomerase activity"/>
    <property type="evidence" value="ECO:0007669"/>
    <property type="project" value="UniProtKB-KW"/>
</dbReference>
<dbReference type="InterPro" id="IPR036237">
    <property type="entry name" value="Xyl_isomerase-like_sf"/>
</dbReference>
<protein>
    <submittedName>
        <fullName evidence="2">Sugar phosphate isomerase/epimerase</fullName>
    </submittedName>
</protein>
<evidence type="ECO:0000259" key="1">
    <source>
        <dbReference type="Pfam" id="PF01261"/>
    </source>
</evidence>
<accession>A0A7C3YLK1</accession>
<sequence length="259" mass="30707">MIGFQPDIDQDIFQAFEFAKRNDFDHIELLMDHPFYHYKILNAKEVAELSMSYDVEIILHASATQTNFLAISPELRMASYRELTNTIKFAEKCEAKLITFHIGWNPGFITARGFVFREEWYDKHNENVLINEMIPYLKKYGEILSLENTINITRGIKRGIEEILRETEVNLTFDIGHYNVKENHEIFLKHFDRVKNIHLHDNRGEFDEHLSLGEGSIDFSIIPKDYRGYLTIEVRDRDGILRSKEFIKNYIYEHKVNLR</sequence>
<keyword evidence="2" id="KW-0413">Isomerase</keyword>
<dbReference type="EMBL" id="DTAK01000013">
    <property type="protein sequence ID" value="HGU59072.1"/>
    <property type="molecule type" value="Genomic_DNA"/>
</dbReference>
<dbReference type="PANTHER" id="PTHR12110">
    <property type="entry name" value="HYDROXYPYRUVATE ISOMERASE"/>
    <property type="match status" value="1"/>
</dbReference>
<dbReference type="Gene3D" id="3.20.20.150">
    <property type="entry name" value="Divalent-metal-dependent TIM barrel enzymes"/>
    <property type="match status" value="1"/>
</dbReference>
<feature type="domain" description="Xylose isomerase-like TIM barrel" evidence="1">
    <location>
        <begin position="16"/>
        <end position="248"/>
    </location>
</feature>